<keyword evidence="3" id="KW-1185">Reference proteome</keyword>
<gene>
    <name evidence="2" type="ORF">FNW21_02285</name>
</gene>
<sequence>MKIEELTPRPVDKVQFKFSSFKVVPQLNGCYILTTFENHILYIGLATNLNNRFKQHLENSEKTSPTSEGKAIWFYYTTFDPKNLPKLERTWINQFTNIHGKLPILNKVNSPIS</sequence>
<accession>A0A553EAN2</accession>
<organism evidence="2 3">
    <name type="scientific">Flavobacterium restrictum</name>
    <dbReference type="NCBI Taxonomy" id="2594428"/>
    <lineage>
        <taxon>Bacteria</taxon>
        <taxon>Pseudomonadati</taxon>
        <taxon>Bacteroidota</taxon>
        <taxon>Flavobacteriia</taxon>
        <taxon>Flavobacteriales</taxon>
        <taxon>Flavobacteriaceae</taxon>
        <taxon>Flavobacterium</taxon>
    </lineage>
</organism>
<name>A0A553EAN2_9FLAO</name>
<proteinExistence type="predicted"/>
<dbReference type="PROSITE" id="PS50164">
    <property type="entry name" value="GIY_YIG"/>
    <property type="match status" value="1"/>
</dbReference>
<evidence type="ECO:0000259" key="1">
    <source>
        <dbReference type="PROSITE" id="PS50164"/>
    </source>
</evidence>
<feature type="domain" description="GIY-YIG" evidence="1">
    <location>
        <begin position="26"/>
        <end position="107"/>
    </location>
</feature>
<dbReference type="EMBL" id="VJZT01000002">
    <property type="protein sequence ID" value="TRX42119.1"/>
    <property type="molecule type" value="Genomic_DNA"/>
</dbReference>
<dbReference type="SUPFAM" id="SSF82771">
    <property type="entry name" value="GIY-YIG endonuclease"/>
    <property type="match status" value="1"/>
</dbReference>
<dbReference type="InterPro" id="IPR000305">
    <property type="entry name" value="GIY-YIG_endonuc"/>
</dbReference>
<reference evidence="2 3" key="1">
    <citation type="submission" date="2019-07" db="EMBL/GenBank/DDBJ databases">
        <title>Novel species of Flavobacterium.</title>
        <authorList>
            <person name="Liu Q."/>
            <person name="Xin Y.-H."/>
        </authorList>
    </citation>
    <scope>NUCLEOTIDE SEQUENCE [LARGE SCALE GENOMIC DNA]</scope>
    <source>
        <strain evidence="2 3">LB1R34</strain>
    </source>
</reference>
<dbReference type="InterPro" id="IPR035901">
    <property type="entry name" value="GIY-YIG_endonuc_sf"/>
</dbReference>
<dbReference type="OrthoDB" id="1493529at2"/>
<dbReference type="AlphaFoldDB" id="A0A553EAN2"/>
<dbReference type="CDD" id="cd00719">
    <property type="entry name" value="GIY-YIG_SF"/>
    <property type="match status" value="1"/>
</dbReference>
<comment type="caution">
    <text evidence="2">The sequence shown here is derived from an EMBL/GenBank/DDBJ whole genome shotgun (WGS) entry which is preliminary data.</text>
</comment>
<dbReference type="RefSeq" id="WP_144255121.1">
    <property type="nucleotide sequence ID" value="NZ_VJZT01000002.1"/>
</dbReference>
<protein>
    <submittedName>
        <fullName evidence="2">GIY-YIG nuclease family protein</fullName>
    </submittedName>
</protein>
<dbReference type="SMART" id="SM00465">
    <property type="entry name" value="GIYc"/>
    <property type="match status" value="1"/>
</dbReference>
<dbReference type="Proteomes" id="UP000316371">
    <property type="component" value="Unassembled WGS sequence"/>
</dbReference>
<dbReference type="Pfam" id="PF01541">
    <property type="entry name" value="GIY-YIG"/>
    <property type="match status" value="1"/>
</dbReference>
<dbReference type="Gene3D" id="3.40.1440.10">
    <property type="entry name" value="GIY-YIG endonuclease"/>
    <property type="match status" value="1"/>
</dbReference>
<evidence type="ECO:0000313" key="3">
    <source>
        <dbReference type="Proteomes" id="UP000316371"/>
    </source>
</evidence>
<evidence type="ECO:0000313" key="2">
    <source>
        <dbReference type="EMBL" id="TRX42119.1"/>
    </source>
</evidence>